<comment type="caution">
    <text evidence="2">The sequence shown here is derived from an EMBL/GenBank/DDBJ whole genome shotgun (WGS) entry which is preliminary data.</text>
</comment>
<proteinExistence type="predicted"/>
<sequence length="796" mass="90169">MDQDESLRTLYRRIKLQDSASTIDSRLSDEETSRAVVKPCVSFNTVPLPVKHTIMDEYDQDFPGVQLFPQEYTMEEYYDNESGYATDDNQNYMLHNGYITPELVDRLNRNAATRSSSPPPLDREYPSPNKSKNLSSKQQANITKMFKIARNGKIVREDYPSRPTLVNDAFIINRDLNNWHKKWIERRDTIDARREKPDETFRYPLLLFPESAQKQAVPMMGTDYKPLTKEQRKKEKIIHKKLESTNVPRVVLCHINGRRHTWVALDWAIRKLNGDTDHLIVLANVPRIRNGRNDNGYSMSRSRSRSLSRSRSRTRDVYPRKARDKENMEASAFSLGQNEQENSMMHDQFMEWSSGYPKDDIENSLSNIFEYISVILPEGRSIKVTIEIVVGHTLTTLVDAVNAYQPDLMVASTLRWERTDNLILWKSNLLIDKLATTFPVPLFVVPARRMHLFENSLQEEFQQRQDSKQKESDDNVKIPVKNGINERKMGALGPPERRLVGADSFTAGFNMKRPSLSRSVSTPITEDVFENDSEADSDANSDLSSVRSDDDLDGYSVKEKLHMKARSFRTETSRMLQDLDDNKEITHSEAQIKKVEAIIKQTIKFSIEIEELSTDDEGEDESDAPGLSKLKRVITGGTVVNPANRHAKSMLSVLDNPSTQKKKRPIKKLSNAISSDRSAASSQIKFASGVKHGDGYNALGNTHSKPVIQVHSTSDTPSPKLTPVRSHNPARGSLKPVKSNSSLRRVKSNDSSQVLRKSPSNSSSSGGFMGLFKSRSKDGASSPSGSHKKKSSLKFW</sequence>
<evidence type="ECO:0000256" key="1">
    <source>
        <dbReference type="SAM" id="MobiDB-lite"/>
    </source>
</evidence>
<dbReference type="EMBL" id="JBEVYD010000009">
    <property type="protein sequence ID" value="KAL3230637.1"/>
    <property type="molecule type" value="Genomic_DNA"/>
</dbReference>
<feature type="region of interest" description="Disordered" evidence="1">
    <location>
        <begin position="656"/>
        <end position="680"/>
    </location>
</feature>
<feature type="region of interest" description="Disordered" evidence="1">
    <location>
        <begin position="111"/>
        <end position="137"/>
    </location>
</feature>
<gene>
    <name evidence="2" type="ORF">RNJ44_01086</name>
</gene>
<feature type="compositionally biased region" description="Polar residues" evidence="1">
    <location>
        <begin position="738"/>
        <end position="755"/>
    </location>
</feature>
<feature type="compositionally biased region" description="Basic and acidic residues" evidence="1">
    <location>
        <begin position="313"/>
        <end position="328"/>
    </location>
</feature>
<protein>
    <submittedName>
        <fullName evidence="2">Uncharacterized protein</fullName>
    </submittedName>
</protein>
<organism evidence="2 3">
    <name type="scientific">Nakaseomyces bracarensis</name>
    <dbReference type="NCBI Taxonomy" id="273131"/>
    <lineage>
        <taxon>Eukaryota</taxon>
        <taxon>Fungi</taxon>
        <taxon>Dikarya</taxon>
        <taxon>Ascomycota</taxon>
        <taxon>Saccharomycotina</taxon>
        <taxon>Saccharomycetes</taxon>
        <taxon>Saccharomycetales</taxon>
        <taxon>Saccharomycetaceae</taxon>
        <taxon>Nakaseomyces</taxon>
    </lineage>
</organism>
<feature type="compositionally biased region" description="Basic residues" evidence="1">
    <location>
        <begin position="302"/>
        <end position="312"/>
    </location>
</feature>
<feature type="region of interest" description="Disordered" evidence="1">
    <location>
        <begin position="291"/>
        <end position="329"/>
    </location>
</feature>
<feature type="compositionally biased region" description="Basic residues" evidence="1">
    <location>
        <begin position="786"/>
        <end position="796"/>
    </location>
</feature>
<keyword evidence="3" id="KW-1185">Reference proteome</keyword>
<reference evidence="2 3" key="1">
    <citation type="submission" date="2024-05" db="EMBL/GenBank/DDBJ databases">
        <title>Long read based assembly of the Candida bracarensis genome reveals expanded adhesin content.</title>
        <authorList>
            <person name="Marcet-Houben M."/>
            <person name="Ksiezopolska E."/>
            <person name="Gabaldon T."/>
        </authorList>
    </citation>
    <scope>NUCLEOTIDE SEQUENCE [LARGE SCALE GENOMIC DNA]</scope>
    <source>
        <strain evidence="2 3">CBM6</strain>
    </source>
</reference>
<feature type="region of interest" description="Disordered" evidence="1">
    <location>
        <begin position="709"/>
        <end position="796"/>
    </location>
</feature>
<dbReference type="Proteomes" id="UP001623330">
    <property type="component" value="Unassembled WGS sequence"/>
</dbReference>
<accession>A0ABR4NR05</accession>
<evidence type="ECO:0000313" key="2">
    <source>
        <dbReference type="EMBL" id="KAL3230637.1"/>
    </source>
</evidence>
<evidence type="ECO:0000313" key="3">
    <source>
        <dbReference type="Proteomes" id="UP001623330"/>
    </source>
</evidence>
<feature type="compositionally biased region" description="Polar residues" evidence="1">
    <location>
        <begin position="709"/>
        <end position="719"/>
    </location>
</feature>
<feature type="compositionally biased region" description="Acidic residues" evidence="1">
    <location>
        <begin position="529"/>
        <end position="539"/>
    </location>
</feature>
<feature type="region of interest" description="Disordered" evidence="1">
    <location>
        <begin position="529"/>
        <end position="552"/>
    </location>
</feature>
<feature type="compositionally biased region" description="Low complexity" evidence="1">
    <location>
        <begin position="126"/>
        <end position="137"/>
    </location>
</feature>
<name>A0ABR4NR05_9SACH</name>
<feature type="compositionally biased region" description="Polar residues" evidence="1">
    <location>
        <begin position="671"/>
        <end position="680"/>
    </location>
</feature>